<keyword evidence="4" id="KW-0408">Iron</keyword>
<dbReference type="RefSeq" id="WP_386077078.1">
    <property type="nucleotide sequence ID" value="NZ_JBHTJT010000048.1"/>
</dbReference>
<keyword evidence="5" id="KW-0411">Iron-sulfur</keyword>
<name>A0ABW3IUI1_9RHOB</name>
<comment type="cofactor">
    <cofactor evidence="1">
        <name>[4Fe-4S] cluster</name>
        <dbReference type="ChEBI" id="CHEBI:49883"/>
    </cofactor>
</comment>
<dbReference type="PANTHER" id="PTHR11228">
    <property type="entry name" value="RADICAL SAM DOMAIN PROTEIN"/>
    <property type="match status" value="1"/>
</dbReference>
<dbReference type="SFLD" id="SFLDS00029">
    <property type="entry name" value="Radical_SAM"/>
    <property type="match status" value="1"/>
</dbReference>
<dbReference type="InterPro" id="IPR050377">
    <property type="entry name" value="Radical_SAM_PqqE_MftC-like"/>
</dbReference>
<dbReference type="PANTHER" id="PTHR11228:SF7">
    <property type="entry name" value="PQQA PEPTIDE CYCLASE"/>
    <property type="match status" value="1"/>
</dbReference>
<dbReference type="InterPro" id="IPR007197">
    <property type="entry name" value="rSAM"/>
</dbReference>
<evidence type="ECO:0000256" key="5">
    <source>
        <dbReference type="ARBA" id="ARBA00023014"/>
    </source>
</evidence>
<evidence type="ECO:0000256" key="2">
    <source>
        <dbReference type="ARBA" id="ARBA00022691"/>
    </source>
</evidence>
<evidence type="ECO:0000256" key="3">
    <source>
        <dbReference type="ARBA" id="ARBA00022723"/>
    </source>
</evidence>
<protein>
    <submittedName>
        <fullName evidence="7">Radical SAM protein</fullName>
    </submittedName>
</protein>
<dbReference type="Proteomes" id="UP001597108">
    <property type="component" value="Unassembled WGS sequence"/>
</dbReference>
<dbReference type="Pfam" id="PF04055">
    <property type="entry name" value="Radical_SAM"/>
    <property type="match status" value="1"/>
</dbReference>
<reference evidence="8" key="1">
    <citation type="journal article" date="2019" name="Int. J. Syst. Evol. Microbiol.">
        <title>The Global Catalogue of Microorganisms (GCM) 10K type strain sequencing project: providing services to taxonomists for standard genome sequencing and annotation.</title>
        <authorList>
            <consortium name="The Broad Institute Genomics Platform"/>
            <consortium name="The Broad Institute Genome Sequencing Center for Infectious Disease"/>
            <person name="Wu L."/>
            <person name="Ma J."/>
        </authorList>
    </citation>
    <scope>NUCLEOTIDE SEQUENCE [LARGE SCALE GENOMIC DNA]</scope>
    <source>
        <strain evidence="8">CCUG 60524</strain>
    </source>
</reference>
<sequence length="371" mass="41710">MNRHRTETVGPQASRSEIRDFLCANSDFEPIYRQNRRKALVLARAAYVEMTTRCNLRCEGCYYFDGGYDKTPDVRSPAEWDAFFAGLAARGTRFLYLVGAEPSMVPERLEIAARHVRRGLIGTNGIRKIDRATPFKLHISVWGAPELDTAYRGADAFSKALANYAGEADRALFVYTLSPRNIDDAERTLERVRDAGLKMTFNMYSPTNTYRNRLAGIDTSTSEFFRRSSQSDNLNWDAASLTKARQRTAELIDAFPDTLVYSRAYNDWITDPAPRYELDENGDAPHCLSRIGGSLSLTGPDLNPLKNSKCCTSDVDCSTCRLYSGGLASRLSLRAPDLASRDAFTKWLEICEHLFGIYIYSPDWCAELVDA</sequence>
<dbReference type="SUPFAM" id="SSF102114">
    <property type="entry name" value="Radical SAM enzymes"/>
    <property type="match status" value="1"/>
</dbReference>
<accession>A0ABW3IUI1</accession>
<dbReference type="InterPro" id="IPR013785">
    <property type="entry name" value="Aldolase_TIM"/>
</dbReference>
<dbReference type="Gene3D" id="3.20.20.70">
    <property type="entry name" value="Aldolase class I"/>
    <property type="match status" value="1"/>
</dbReference>
<proteinExistence type="predicted"/>
<dbReference type="InterPro" id="IPR058240">
    <property type="entry name" value="rSAM_sf"/>
</dbReference>
<dbReference type="EMBL" id="JBHTJT010000048">
    <property type="protein sequence ID" value="MFD0981833.1"/>
    <property type="molecule type" value="Genomic_DNA"/>
</dbReference>
<evidence type="ECO:0000313" key="8">
    <source>
        <dbReference type="Proteomes" id="UP001597108"/>
    </source>
</evidence>
<gene>
    <name evidence="7" type="ORF">ACFQ2S_19545</name>
</gene>
<keyword evidence="3" id="KW-0479">Metal-binding</keyword>
<comment type="caution">
    <text evidence="7">The sequence shown here is derived from an EMBL/GenBank/DDBJ whole genome shotgun (WGS) entry which is preliminary data.</text>
</comment>
<evidence type="ECO:0000259" key="6">
    <source>
        <dbReference type="Pfam" id="PF04055"/>
    </source>
</evidence>
<evidence type="ECO:0000313" key="7">
    <source>
        <dbReference type="EMBL" id="MFD0981833.1"/>
    </source>
</evidence>
<evidence type="ECO:0000256" key="4">
    <source>
        <dbReference type="ARBA" id="ARBA00023004"/>
    </source>
</evidence>
<feature type="domain" description="Radical SAM core" evidence="6">
    <location>
        <begin position="48"/>
        <end position="203"/>
    </location>
</feature>
<keyword evidence="8" id="KW-1185">Reference proteome</keyword>
<dbReference type="CDD" id="cd01335">
    <property type="entry name" value="Radical_SAM"/>
    <property type="match status" value="1"/>
</dbReference>
<keyword evidence="2" id="KW-0949">S-adenosyl-L-methionine</keyword>
<organism evidence="7 8">
    <name type="scientific">Tropicimonas aquimaris</name>
    <dbReference type="NCBI Taxonomy" id="914152"/>
    <lineage>
        <taxon>Bacteria</taxon>
        <taxon>Pseudomonadati</taxon>
        <taxon>Pseudomonadota</taxon>
        <taxon>Alphaproteobacteria</taxon>
        <taxon>Rhodobacterales</taxon>
        <taxon>Roseobacteraceae</taxon>
        <taxon>Tropicimonas</taxon>
    </lineage>
</organism>
<evidence type="ECO:0000256" key="1">
    <source>
        <dbReference type="ARBA" id="ARBA00001966"/>
    </source>
</evidence>